<comment type="caution">
    <text evidence="7">The sequence shown here is derived from an EMBL/GenBank/DDBJ whole genome shotgun (WGS) entry which is preliminary data.</text>
</comment>
<protein>
    <submittedName>
        <fullName evidence="7">FdhF/YdeP family oxidoreductase</fullName>
    </submittedName>
</protein>
<accession>A0A538SBU6</accession>
<feature type="region of interest" description="Disordered" evidence="4">
    <location>
        <begin position="749"/>
        <end position="770"/>
    </location>
</feature>
<evidence type="ECO:0000256" key="1">
    <source>
        <dbReference type="ARBA" id="ARBA00022723"/>
    </source>
</evidence>
<evidence type="ECO:0000256" key="4">
    <source>
        <dbReference type="SAM" id="MobiDB-lite"/>
    </source>
</evidence>
<sequence>MCASPLSSGGGRFRLRDLLPFGPARHPRPRPYREMIEVAWENRDNLGYAWRILRHGVCDGCSLGPRGLRDDVISGVHLCMTRLKLLRLNTMAPIPEHGLRDLATLRSLSNEELRKLGRLPFPLVHRAGSDRLHRLSWDEALAIIGEELRGVPGDRLGFFATSRGIVNDYSFQKAARLMGSNHVDLCARLCHAASVSGLKDTLGVPAPTCSLKDLIGSDLVIILGSHLANNQPVTTKYLMYAKRRGTRILVVNPMREPGLERYWVPSDLRSALFGTRLMDDFFQVSVGGDIAFLTGVLKTLIERDWIDREFIAQCTAGFEDVRARVEDLPWEALEQGSGLSRADMLRFAEQYARARTTVFVYSMGLTQHRFGVDNVKAVVNLALARGMLGREKCGIMPIRGECGVDPDKYPGGFEVARAEDRRRFEELWSHPLPAAKGLRTLQMLEAAHAGGIDFLYSLGGNLLETMPDRAYMLEALSRVRLRVHQDITLNTSSLLEGRTVILLPAQTRYETAGGGTATSTERRIRFSPEIPGPRIGEARPEWKIPAMIAVAARPELERLLAWSGPADIRREMAQAMPLYAGVEKLEREGQSLQWGGERLFQDGFARMPEGRARFTAVPLPRVDIPPGQFYLTTRRGKQFNSMTQGEKDFLMGASSRLDVLMNAMDAARLGIKDGERILLRSEVGEWIGIARPSAMKERHLQAYWPETNVLIPRRFDPVSGEPDYNVFVTVEPAGALPATTPARVVEAAAAPPPAEPQPALVRTGGPGTAG</sequence>
<reference evidence="7 8" key="1">
    <citation type="journal article" date="2019" name="Nat. Microbiol.">
        <title>Mediterranean grassland soil C-N compound turnover is dependent on rainfall and depth, and is mediated by genomically divergent microorganisms.</title>
        <authorList>
            <person name="Diamond S."/>
            <person name="Andeer P.F."/>
            <person name="Li Z."/>
            <person name="Crits-Christoph A."/>
            <person name="Burstein D."/>
            <person name="Anantharaman K."/>
            <person name="Lane K.R."/>
            <person name="Thomas B.C."/>
            <person name="Pan C."/>
            <person name="Northen T.R."/>
            <person name="Banfield J.F."/>
        </authorList>
    </citation>
    <scope>NUCLEOTIDE SEQUENCE [LARGE SCALE GENOMIC DNA]</scope>
    <source>
        <strain evidence="7">WS_3</strain>
    </source>
</reference>
<evidence type="ECO:0000313" key="7">
    <source>
        <dbReference type="EMBL" id="TMQ48853.1"/>
    </source>
</evidence>
<dbReference type="AlphaFoldDB" id="A0A538SBU6"/>
<dbReference type="Pfam" id="PF00384">
    <property type="entry name" value="Molybdopterin"/>
    <property type="match status" value="1"/>
</dbReference>
<dbReference type="InterPro" id="IPR010046">
    <property type="entry name" value="Mopterin_OxRdtse_a_bac"/>
</dbReference>
<evidence type="ECO:0000256" key="2">
    <source>
        <dbReference type="ARBA" id="ARBA00023004"/>
    </source>
</evidence>
<dbReference type="Proteomes" id="UP000320184">
    <property type="component" value="Unassembled WGS sequence"/>
</dbReference>
<evidence type="ECO:0000256" key="3">
    <source>
        <dbReference type="ARBA" id="ARBA00023014"/>
    </source>
</evidence>
<feature type="domain" description="Molybdopterin dinucleotide-binding" evidence="6">
    <location>
        <begin position="631"/>
        <end position="726"/>
    </location>
</feature>
<feature type="domain" description="Molybdopterin oxidoreductase" evidence="5">
    <location>
        <begin position="118"/>
        <end position="546"/>
    </location>
</feature>
<dbReference type="GO" id="GO:0008863">
    <property type="term" value="F:formate dehydrogenase (NAD+) activity"/>
    <property type="evidence" value="ECO:0007669"/>
    <property type="project" value="InterPro"/>
</dbReference>
<proteinExistence type="predicted"/>
<dbReference type="PANTHER" id="PTHR43105:SF4">
    <property type="entry name" value="PROTEIN YDEP"/>
    <property type="match status" value="1"/>
</dbReference>
<dbReference type="EMBL" id="VBOT01000132">
    <property type="protein sequence ID" value="TMQ48853.1"/>
    <property type="molecule type" value="Genomic_DNA"/>
</dbReference>
<dbReference type="GO" id="GO:0051539">
    <property type="term" value="F:4 iron, 4 sulfur cluster binding"/>
    <property type="evidence" value="ECO:0007669"/>
    <property type="project" value="InterPro"/>
</dbReference>
<keyword evidence="1" id="KW-0479">Metal-binding</keyword>
<dbReference type="InterPro" id="IPR050123">
    <property type="entry name" value="Prok_molybdopt-oxidoreductase"/>
</dbReference>
<keyword evidence="3" id="KW-0411">Iron-sulfur</keyword>
<dbReference type="PIRSF" id="PIRSF000144">
    <property type="entry name" value="CbbBc"/>
    <property type="match status" value="1"/>
</dbReference>
<dbReference type="SUPFAM" id="SSF53706">
    <property type="entry name" value="Formate dehydrogenase/DMSO reductase, domains 1-3"/>
    <property type="match status" value="1"/>
</dbReference>
<evidence type="ECO:0000259" key="6">
    <source>
        <dbReference type="Pfam" id="PF01568"/>
    </source>
</evidence>
<dbReference type="GO" id="GO:0043546">
    <property type="term" value="F:molybdopterin cofactor binding"/>
    <property type="evidence" value="ECO:0007669"/>
    <property type="project" value="InterPro"/>
</dbReference>
<dbReference type="InterPro" id="IPR009010">
    <property type="entry name" value="Asp_de-COase-like_dom_sf"/>
</dbReference>
<dbReference type="InterPro" id="IPR006657">
    <property type="entry name" value="MoPterin_dinucl-bd_dom"/>
</dbReference>
<gene>
    <name evidence="7" type="ORF">E6K73_11025</name>
</gene>
<dbReference type="Pfam" id="PF01568">
    <property type="entry name" value="Molydop_binding"/>
    <property type="match status" value="1"/>
</dbReference>
<dbReference type="PANTHER" id="PTHR43105">
    <property type="entry name" value="RESPIRATORY NITRATE REDUCTASE"/>
    <property type="match status" value="1"/>
</dbReference>
<dbReference type="InterPro" id="IPR006656">
    <property type="entry name" value="Mopterin_OxRdtase"/>
</dbReference>
<dbReference type="Gene3D" id="2.40.40.20">
    <property type="match status" value="1"/>
</dbReference>
<keyword evidence="2" id="KW-0408">Iron</keyword>
<evidence type="ECO:0000313" key="8">
    <source>
        <dbReference type="Proteomes" id="UP000320184"/>
    </source>
</evidence>
<dbReference type="GO" id="GO:0030151">
    <property type="term" value="F:molybdenum ion binding"/>
    <property type="evidence" value="ECO:0007669"/>
    <property type="project" value="InterPro"/>
</dbReference>
<dbReference type="GO" id="GO:0016020">
    <property type="term" value="C:membrane"/>
    <property type="evidence" value="ECO:0007669"/>
    <property type="project" value="TreeGrafter"/>
</dbReference>
<name>A0A538SBU6_UNCEI</name>
<organism evidence="7 8">
    <name type="scientific">Eiseniibacteriota bacterium</name>
    <dbReference type="NCBI Taxonomy" id="2212470"/>
    <lineage>
        <taxon>Bacteria</taxon>
        <taxon>Candidatus Eiseniibacteriota</taxon>
    </lineage>
</organism>
<dbReference type="Gene3D" id="3.40.228.10">
    <property type="entry name" value="Dimethylsulfoxide Reductase, domain 2"/>
    <property type="match status" value="1"/>
</dbReference>
<dbReference type="NCBIfam" id="TIGR01701">
    <property type="entry name" value="Fdhalpha-like"/>
    <property type="match status" value="1"/>
</dbReference>
<dbReference type="Gene3D" id="3.40.50.740">
    <property type="match status" value="1"/>
</dbReference>
<dbReference type="SUPFAM" id="SSF50692">
    <property type="entry name" value="ADC-like"/>
    <property type="match status" value="1"/>
</dbReference>
<evidence type="ECO:0000259" key="5">
    <source>
        <dbReference type="Pfam" id="PF00384"/>
    </source>
</evidence>